<proteinExistence type="predicted"/>
<reference evidence="1" key="2">
    <citation type="journal article" date="2020" name="Nat. Commun.">
        <title>Large-scale genome sequencing of mycorrhizal fungi provides insights into the early evolution of symbiotic traits.</title>
        <authorList>
            <person name="Miyauchi S."/>
            <person name="Kiss E."/>
            <person name="Kuo A."/>
            <person name="Drula E."/>
            <person name="Kohler A."/>
            <person name="Sanchez-Garcia M."/>
            <person name="Morin E."/>
            <person name="Andreopoulos B."/>
            <person name="Barry K.W."/>
            <person name="Bonito G."/>
            <person name="Buee M."/>
            <person name="Carver A."/>
            <person name="Chen C."/>
            <person name="Cichocki N."/>
            <person name="Clum A."/>
            <person name="Culley D."/>
            <person name="Crous P.W."/>
            <person name="Fauchery L."/>
            <person name="Girlanda M."/>
            <person name="Hayes R.D."/>
            <person name="Keri Z."/>
            <person name="LaButti K."/>
            <person name="Lipzen A."/>
            <person name="Lombard V."/>
            <person name="Magnuson J."/>
            <person name="Maillard F."/>
            <person name="Murat C."/>
            <person name="Nolan M."/>
            <person name="Ohm R.A."/>
            <person name="Pangilinan J."/>
            <person name="Pereira M.F."/>
            <person name="Perotto S."/>
            <person name="Peter M."/>
            <person name="Pfister S."/>
            <person name="Riley R."/>
            <person name="Sitrit Y."/>
            <person name="Stielow J.B."/>
            <person name="Szollosi G."/>
            <person name="Zifcakova L."/>
            <person name="Stursova M."/>
            <person name="Spatafora J.W."/>
            <person name="Tedersoo L."/>
            <person name="Vaario L.M."/>
            <person name="Yamada A."/>
            <person name="Yan M."/>
            <person name="Wang P."/>
            <person name="Xu J."/>
            <person name="Bruns T."/>
            <person name="Baldrian P."/>
            <person name="Vilgalys R."/>
            <person name="Dunand C."/>
            <person name="Henrissat B."/>
            <person name="Grigoriev I.V."/>
            <person name="Hibbett D."/>
            <person name="Nagy L.G."/>
            <person name="Martin F.M."/>
        </authorList>
    </citation>
    <scope>NUCLEOTIDE SEQUENCE</scope>
    <source>
        <strain evidence="1">P2</strain>
    </source>
</reference>
<name>A0ACB6Z180_THEGA</name>
<keyword evidence="2" id="KW-1185">Reference proteome</keyword>
<dbReference type="Proteomes" id="UP000886501">
    <property type="component" value="Unassembled WGS sequence"/>
</dbReference>
<gene>
    <name evidence="1" type="ORF">BDM02DRAFT_3191620</name>
</gene>
<organism evidence="1 2">
    <name type="scientific">Thelephora ganbajun</name>
    <name type="common">Ganba fungus</name>
    <dbReference type="NCBI Taxonomy" id="370292"/>
    <lineage>
        <taxon>Eukaryota</taxon>
        <taxon>Fungi</taxon>
        <taxon>Dikarya</taxon>
        <taxon>Basidiomycota</taxon>
        <taxon>Agaricomycotina</taxon>
        <taxon>Agaricomycetes</taxon>
        <taxon>Thelephorales</taxon>
        <taxon>Thelephoraceae</taxon>
        <taxon>Thelephora</taxon>
    </lineage>
</organism>
<evidence type="ECO:0000313" key="2">
    <source>
        <dbReference type="Proteomes" id="UP000886501"/>
    </source>
</evidence>
<reference evidence="1" key="1">
    <citation type="submission" date="2019-10" db="EMBL/GenBank/DDBJ databases">
        <authorList>
            <consortium name="DOE Joint Genome Institute"/>
            <person name="Kuo A."/>
            <person name="Miyauchi S."/>
            <person name="Kiss E."/>
            <person name="Drula E."/>
            <person name="Kohler A."/>
            <person name="Sanchez-Garcia M."/>
            <person name="Andreopoulos B."/>
            <person name="Barry K.W."/>
            <person name="Bonito G."/>
            <person name="Buee M."/>
            <person name="Carver A."/>
            <person name="Chen C."/>
            <person name="Cichocki N."/>
            <person name="Clum A."/>
            <person name="Culley D."/>
            <person name="Crous P.W."/>
            <person name="Fauchery L."/>
            <person name="Girlanda M."/>
            <person name="Hayes R."/>
            <person name="Keri Z."/>
            <person name="Labutti K."/>
            <person name="Lipzen A."/>
            <person name="Lombard V."/>
            <person name="Magnuson J."/>
            <person name="Maillard F."/>
            <person name="Morin E."/>
            <person name="Murat C."/>
            <person name="Nolan M."/>
            <person name="Ohm R."/>
            <person name="Pangilinan J."/>
            <person name="Pereira M."/>
            <person name="Perotto S."/>
            <person name="Peter M."/>
            <person name="Riley R."/>
            <person name="Sitrit Y."/>
            <person name="Stielow B."/>
            <person name="Szollosi G."/>
            <person name="Zifcakova L."/>
            <person name="Stursova M."/>
            <person name="Spatafora J.W."/>
            <person name="Tedersoo L."/>
            <person name="Vaario L.-M."/>
            <person name="Yamada A."/>
            <person name="Yan M."/>
            <person name="Wang P."/>
            <person name="Xu J."/>
            <person name="Bruns T."/>
            <person name="Baldrian P."/>
            <person name="Vilgalys R."/>
            <person name="Henrissat B."/>
            <person name="Grigoriev I.V."/>
            <person name="Hibbett D."/>
            <person name="Nagy L.G."/>
            <person name="Martin F.M."/>
        </authorList>
    </citation>
    <scope>NUCLEOTIDE SEQUENCE</scope>
    <source>
        <strain evidence="1">P2</strain>
    </source>
</reference>
<sequence length="490" mass="54573">MNTDLLSSIVYLFSAVPTSPSHDHLDVTIYENGFATSSTLATPILSDSGFSKVCVYPKLFVAIRSVLVHAAIRWSSVIPAYQIVDSLPEALFIIGECQVVFCRSELALLISADSAQGIISHCHLYNDSIPWDTLITFDAMTKPMVHLISVPVDPFEQFLNPEAFQNHDTATYEPMVQPNDLVNEYDGPLFDDWHSLANPASCESGSNTAEPYRYFHDHTYYPSMSMYSFPPGAYPVEYSTLDTISGDISVTIGEPSFTPFPGCPEIVTTDSFEDTPNSPSPSSTRSSPFPETPVFDNFRSELPHIVPLMSTVTRDVTEQEEQHTHKVTQIVHPTYPTSPTPVVALSPLSECESLSSSRCSSTAPSSQSSECGSTSSTSSEEILQVPVKVAGKKIRRTKTGAIRKKKAKSKEKHFCYYCNESFTRDHDAERHQRTCKSNPNCSQKEQCKICTKPLPVRLDARRRHWGTLECSDAARKLGFMQMDEERYELL</sequence>
<comment type="caution">
    <text evidence="1">The sequence shown here is derived from an EMBL/GenBank/DDBJ whole genome shotgun (WGS) entry which is preliminary data.</text>
</comment>
<protein>
    <submittedName>
        <fullName evidence="1">Uncharacterized protein</fullName>
    </submittedName>
</protein>
<dbReference type="EMBL" id="MU118222">
    <property type="protein sequence ID" value="KAF9643465.1"/>
    <property type="molecule type" value="Genomic_DNA"/>
</dbReference>
<evidence type="ECO:0000313" key="1">
    <source>
        <dbReference type="EMBL" id="KAF9643465.1"/>
    </source>
</evidence>
<accession>A0ACB6Z180</accession>